<evidence type="ECO:0000313" key="7">
    <source>
        <dbReference type="Proteomes" id="UP000693738"/>
    </source>
</evidence>
<sequence>MTTTSTMAQVVSAIHPLEEKTAFTSKNARGSPTAISSDARIPGWPLVYAIRVFWAFVKSDIFTFSTPGILFGITGALTNSPHPHSIDVLSRLPKVILSNVLTIVLFNFANQRSPASVLEDRINKPWRPIPSGMITPEQTRRAALLVAPIALACNYSMGVGVEGLFMQVLTFYYNDLCGSDEIVRDGIIAVAYAVVNTMSLKLCIGPKNTVSTQGMMWIAIISGIILTTMSVQDLKDQKGDKARDRKTLPLVIGDTRTRIIIACCVPFWSVLCANFWKVEPGSIYCLPLALGAVVTWRVLVERTAEEDSKTWKLRCTWHTVIYFIPLTKLLFQH</sequence>
<dbReference type="GO" id="GO:0016765">
    <property type="term" value="F:transferase activity, transferring alkyl or aryl (other than methyl) groups"/>
    <property type="evidence" value="ECO:0007669"/>
    <property type="project" value="InterPro"/>
</dbReference>
<keyword evidence="3 5" id="KW-1133">Transmembrane helix</keyword>
<dbReference type="EMBL" id="CAJSTJ010000140">
    <property type="protein sequence ID" value="CAG7561110.1"/>
    <property type="molecule type" value="Genomic_DNA"/>
</dbReference>
<organism evidence="6 7">
    <name type="scientific">Fusarium equiseti</name>
    <name type="common">Fusarium scirpi</name>
    <dbReference type="NCBI Taxonomy" id="61235"/>
    <lineage>
        <taxon>Eukaryota</taxon>
        <taxon>Fungi</taxon>
        <taxon>Dikarya</taxon>
        <taxon>Ascomycota</taxon>
        <taxon>Pezizomycotina</taxon>
        <taxon>Sordariomycetes</taxon>
        <taxon>Hypocreomycetidae</taxon>
        <taxon>Hypocreales</taxon>
        <taxon>Nectriaceae</taxon>
        <taxon>Fusarium</taxon>
        <taxon>Fusarium incarnatum-equiseti species complex</taxon>
    </lineage>
</organism>
<evidence type="ECO:0000256" key="3">
    <source>
        <dbReference type="ARBA" id="ARBA00022989"/>
    </source>
</evidence>
<dbReference type="AlphaFoldDB" id="A0A8J2NJH2"/>
<evidence type="ECO:0000313" key="6">
    <source>
        <dbReference type="EMBL" id="CAG7561110.1"/>
    </source>
</evidence>
<evidence type="ECO:0000256" key="1">
    <source>
        <dbReference type="ARBA" id="ARBA00004141"/>
    </source>
</evidence>
<dbReference type="GO" id="GO:0016020">
    <property type="term" value="C:membrane"/>
    <property type="evidence" value="ECO:0007669"/>
    <property type="project" value="UniProtKB-SubCell"/>
</dbReference>
<gene>
    <name evidence="6" type="ORF">FEQUK3_LOCUS6818</name>
</gene>
<reference evidence="6" key="1">
    <citation type="submission" date="2021-05" db="EMBL/GenBank/DDBJ databases">
        <authorList>
            <person name="Khan N."/>
        </authorList>
    </citation>
    <scope>NUCLEOTIDE SEQUENCE</scope>
</reference>
<protein>
    <recommendedName>
        <fullName evidence="8">Digeranylgeranylglyceryl phosphate synthase</fullName>
    </recommendedName>
</protein>
<dbReference type="CDD" id="cd13965">
    <property type="entry name" value="PT_UbiA_3"/>
    <property type="match status" value="1"/>
</dbReference>
<feature type="transmembrane region" description="Helical" evidence="5">
    <location>
        <begin position="214"/>
        <end position="234"/>
    </location>
</feature>
<name>A0A8J2NJH2_FUSEQ</name>
<dbReference type="Proteomes" id="UP000693738">
    <property type="component" value="Unassembled WGS sequence"/>
</dbReference>
<comment type="caution">
    <text evidence="6">The sequence shown here is derived from an EMBL/GenBank/DDBJ whole genome shotgun (WGS) entry which is preliminary data.</text>
</comment>
<accession>A0A8J2NJH2</accession>
<keyword evidence="2 5" id="KW-0812">Transmembrane</keyword>
<dbReference type="InterPro" id="IPR050475">
    <property type="entry name" value="Prenyltransferase_related"/>
</dbReference>
<dbReference type="PANTHER" id="PTHR42723:SF1">
    <property type="entry name" value="CHLOROPHYLL SYNTHASE, CHLOROPLASTIC"/>
    <property type="match status" value="1"/>
</dbReference>
<evidence type="ECO:0000256" key="4">
    <source>
        <dbReference type="ARBA" id="ARBA00023136"/>
    </source>
</evidence>
<evidence type="ECO:0008006" key="8">
    <source>
        <dbReference type="Google" id="ProtNLM"/>
    </source>
</evidence>
<evidence type="ECO:0000256" key="5">
    <source>
        <dbReference type="SAM" id="Phobius"/>
    </source>
</evidence>
<dbReference type="PANTHER" id="PTHR42723">
    <property type="entry name" value="CHLOROPHYLL SYNTHASE"/>
    <property type="match status" value="1"/>
</dbReference>
<dbReference type="Pfam" id="PF01040">
    <property type="entry name" value="UbiA"/>
    <property type="match status" value="1"/>
</dbReference>
<evidence type="ECO:0000256" key="2">
    <source>
        <dbReference type="ARBA" id="ARBA00022692"/>
    </source>
</evidence>
<dbReference type="InterPro" id="IPR000537">
    <property type="entry name" value="UbiA_prenyltransferase"/>
</dbReference>
<keyword evidence="4 5" id="KW-0472">Membrane</keyword>
<proteinExistence type="predicted"/>
<comment type="subcellular location">
    <subcellularLocation>
        <location evidence="1">Membrane</location>
        <topology evidence="1">Multi-pass membrane protein</topology>
    </subcellularLocation>
</comment>